<keyword evidence="2 8" id="KW-0444">Lipid biosynthesis</keyword>
<dbReference type="STRING" id="402881.Plav_3184"/>
<comment type="similarity">
    <text evidence="8">Belongs to the transferase hexapeptide repeat family. LpxA subfamily.</text>
</comment>
<dbReference type="InterPro" id="IPR011004">
    <property type="entry name" value="Trimer_LpxA-like_sf"/>
</dbReference>
<dbReference type="PIRSF" id="PIRSF000456">
    <property type="entry name" value="UDP-GlcNAc_acltr"/>
    <property type="match status" value="1"/>
</dbReference>
<dbReference type="EMBL" id="CP000774">
    <property type="protein sequence ID" value="ABS64790.1"/>
    <property type="molecule type" value="Genomic_DNA"/>
</dbReference>
<name>A7HY07_PARL1</name>
<gene>
    <name evidence="8" type="primary">lpxA</name>
    <name evidence="10" type="ordered locus">Plav_3184</name>
</gene>
<keyword evidence="4 8" id="KW-0808">Transferase</keyword>
<keyword evidence="7 8" id="KW-0012">Acyltransferase</keyword>
<dbReference type="PANTHER" id="PTHR43480">
    <property type="entry name" value="ACYL-[ACYL-CARRIER-PROTEIN]--UDP-N-ACETYLGLUCOSAMINE O-ACYLTRANSFERASE"/>
    <property type="match status" value="1"/>
</dbReference>
<dbReference type="GO" id="GO:0009245">
    <property type="term" value="P:lipid A biosynthetic process"/>
    <property type="evidence" value="ECO:0007669"/>
    <property type="project" value="UniProtKB-UniRule"/>
</dbReference>
<evidence type="ECO:0000256" key="2">
    <source>
        <dbReference type="ARBA" id="ARBA00022516"/>
    </source>
</evidence>
<dbReference type="RefSeq" id="WP_012112116.1">
    <property type="nucleotide sequence ID" value="NC_009719.1"/>
</dbReference>
<dbReference type="AlphaFoldDB" id="A7HY07"/>
<comment type="subcellular location">
    <subcellularLocation>
        <location evidence="8">Cytoplasm</location>
    </subcellularLocation>
</comment>
<keyword evidence="1 8" id="KW-0963">Cytoplasm</keyword>
<dbReference type="Proteomes" id="UP000006377">
    <property type="component" value="Chromosome"/>
</dbReference>
<dbReference type="eggNOG" id="COG1043">
    <property type="taxonomic scope" value="Bacteria"/>
</dbReference>
<dbReference type="GO" id="GO:0016020">
    <property type="term" value="C:membrane"/>
    <property type="evidence" value="ECO:0007669"/>
    <property type="project" value="GOC"/>
</dbReference>
<proteinExistence type="inferred from homology"/>
<evidence type="ECO:0000256" key="3">
    <source>
        <dbReference type="ARBA" id="ARBA00022556"/>
    </source>
</evidence>
<evidence type="ECO:0000313" key="10">
    <source>
        <dbReference type="EMBL" id="ABS64790.1"/>
    </source>
</evidence>
<evidence type="ECO:0000256" key="8">
    <source>
        <dbReference type="HAMAP-Rule" id="MF_00387"/>
    </source>
</evidence>
<dbReference type="HAMAP" id="MF_00387">
    <property type="entry name" value="LpxA"/>
    <property type="match status" value="1"/>
</dbReference>
<evidence type="ECO:0000256" key="7">
    <source>
        <dbReference type="ARBA" id="ARBA00023315"/>
    </source>
</evidence>
<keyword evidence="6 8" id="KW-0443">Lipid metabolism</keyword>
<dbReference type="OrthoDB" id="9807278at2"/>
<dbReference type="UniPathway" id="UPA00359">
    <property type="reaction ID" value="UER00477"/>
</dbReference>
<comment type="catalytic activity">
    <reaction evidence="8">
        <text>a (3R)-hydroxyacyl-[ACP] + UDP-N-acetyl-alpha-D-glucosamine = a UDP-3-O-[(3R)-3-hydroxyacyl]-N-acetyl-alpha-D-glucosamine + holo-[ACP]</text>
        <dbReference type="Rhea" id="RHEA:67812"/>
        <dbReference type="Rhea" id="RHEA-COMP:9685"/>
        <dbReference type="Rhea" id="RHEA-COMP:9945"/>
        <dbReference type="ChEBI" id="CHEBI:57705"/>
        <dbReference type="ChEBI" id="CHEBI:64479"/>
        <dbReference type="ChEBI" id="CHEBI:78827"/>
        <dbReference type="ChEBI" id="CHEBI:173225"/>
        <dbReference type="EC" id="2.3.1.129"/>
    </reaction>
</comment>
<comment type="pathway">
    <text evidence="8">Glycolipid biosynthesis; lipid IV(A) biosynthesis; lipid IV(A) from (3R)-3-hydroxytetradecanoyl-[acyl-carrier-protein] and UDP-N-acetyl-alpha-D-glucosamine: step 1/6.</text>
</comment>
<evidence type="ECO:0000313" key="11">
    <source>
        <dbReference type="Proteomes" id="UP000006377"/>
    </source>
</evidence>
<dbReference type="PANTHER" id="PTHR43480:SF1">
    <property type="entry name" value="ACYL-[ACYL-CARRIER-PROTEIN]--UDP-N-ACETYLGLUCOSAMINE O-ACYLTRANSFERASE, MITOCHONDRIAL-RELATED"/>
    <property type="match status" value="1"/>
</dbReference>
<dbReference type="NCBIfam" id="TIGR01852">
    <property type="entry name" value="lipid_A_lpxA"/>
    <property type="match status" value="1"/>
</dbReference>
<organism evidence="10 11">
    <name type="scientific">Parvibaculum lavamentivorans (strain DS-1 / DSM 13023 / NCIMB 13966)</name>
    <dbReference type="NCBI Taxonomy" id="402881"/>
    <lineage>
        <taxon>Bacteria</taxon>
        <taxon>Pseudomonadati</taxon>
        <taxon>Pseudomonadota</taxon>
        <taxon>Alphaproteobacteria</taxon>
        <taxon>Hyphomicrobiales</taxon>
        <taxon>Parvibaculaceae</taxon>
        <taxon>Parvibaculum</taxon>
    </lineage>
</organism>
<evidence type="ECO:0000256" key="4">
    <source>
        <dbReference type="ARBA" id="ARBA00022679"/>
    </source>
</evidence>
<dbReference type="GO" id="GO:0008780">
    <property type="term" value="F:acyl-[acyl-carrier-protein]-UDP-N-acetylglucosamine O-acyltransferase activity"/>
    <property type="evidence" value="ECO:0007669"/>
    <property type="project" value="UniProtKB-UniRule"/>
</dbReference>
<comment type="function">
    <text evidence="8">Involved in the biosynthesis of lipid A, a phosphorylated glycolipid that anchors the lipopolysaccharide to the outer membrane of the cell.</text>
</comment>
<dbReference type="InterPro" id="IPR010137">
    <property type="entry name" value="Lipid_A_LpxA"/>
</dbReference>
<dbReference type="InterPro" id="IPR018357">
    <property type="entry name" value="Hexapep_transf_CS"/>
</dbReference>
<reference evidence="10 11" key="1">
    <citation type="journal article" date="2011" name="Stand. Genomic Sci.">
        <title>Complete genome sequence of Parvibaculum lavamentivorans type strain (DS-1(T)).</title>
        <authorList>
            <person name="Schleheck D."/>
            <person name="Weiss M."/>
            <person name="Pitluck S."/>
            <person name="Bruce D."/>
            <person name="Land M.L."/>
            <person name="Han S."/>
            <person name="Saunders E."/>
            <person name="Tapia R."/>
            <person name="Detter C."/>
            <person name="Brettin T."/>
            <person name="Han J."/>
            <person name="Woyke T."/>
            <person name="Goodwin L."/>
            <person name="Pennacchio L."/>
            <person name="Nolan M."/>
            <person name="Cook A.M."/>
            <person name="Kjelleberg S."/>
            <person name="Thomas T."/>
        </authorList>
    </citation>
    <scope>NUCLEOTIDE SEQUENCE [LARGE SCALE GENOMIC DNA]</scope>
    <source>
        <strain evidence="11">DS-1 / DSM 13023 / NCIMB 13966</strain>
    </source>
</reference>
<evidence type="ECO:0000256" key="5">
    <source>
        <dbReference type="ARBA" id="ARBA00022737"/>
    </source>
</evidence>
<dbReference type="EC" id="2.3.1.129" evidence="8"/>
<dbReference type="NCBIfam" id="NF003657">
    <property type="entry name" value="PRK05289.1"/>
    <property type="match status" value="1"/>
</dbReference>
<dbReference type="Gene3D" id="1.20.1180.10">
    <property type="entry name" value="Udp N-acetylglucosamine O-acyltransferase, C-terminal domain"/>
    <property type="match status" value="1"/>
</dbReference>
<dbReference type="InterPro" id="IPR037157">
    <property type="entry name" value="Acetyltransf_C_sf"/>
</dbReference>
<dbReference type="SUPFAM" id="SSF51161">
    <property type="entry name" value="Trimeric LpxA-like enzymes"/>
    <property type="match status" value="1"/>
</dbReference>
<keyword evidence="5 8" id="KW-0677">Repeat</keyword>
<keyword evidence="3 8" id="KW-0441">Lipid A biosynthesis</keyword>
<dbReference type="KEGG" id="pla:Plav_3184"/>
<dbReference type="Pfam" id="PF13720">
    <property type="entry name" value="Acetyltransf_11"/>
    <property type="match status" value="1"/>
</dbReference>
<feature type="domain" description="UDP N-acetylglucosamine O-acyltransferase C-terminal" evidence="9">
    <location>
        <begin position="176"/>
        <end position="258"/>
    </location>
</feature>
<dbReference type="CDD" id="cd03351">
    <property type="entry name" value="LbH_UDP-GlcNAc_AT"/>
    <property type="match status" value="1"/>
</dbReference>
<dbReference type="Gene3D" id="2.160.10.10">
    <property type="entry name" value="Hexapeptide repeat proteins"/>
    <property type="match status" value="1"/>
</dbReference>
<keyword evidence="11" id="KW-1185">Reference proteome</keyword>
<dbReference type="GO" id="GO:0005737">
    <property type="term" value="C:cytoplasm"/>
    <property type="evidence" value="ECO:0007669"/>
    <property type="project" value="UniProtKB-SubCell"/>
</dbReference>
<evidence type="ECO:0000259" key="9">
    <source>
        <dbReference type="Pfam" id="PF13720"/>
    </source>
</evidence>
<dbReference type="InterPro" id="IPR029098">
    <property type="entry name" value="Acetyltransf_C"/>
</dbReference>
<evidence type="ECO:0000256" key="1">
    <source>
        <dbReference type="ARBA" id="ARBA00022490"/>
    </source>
</evidence>
<sequence>MTEVHPTAIVDPKAQIAQDVAVGPYCVVGPNVVLDTGVVLHSHVVIQGRTTVGARTQIYSFASIGHPPQDLKYKGEPSTLDIGTDNLIREHVTMNPGTEGGGMQTRVGNHCAFLASAHVGHDSIIGDHVVFSNNVMLAGHCKIGDFVIFGGGAALHQFGRVGKHAFVGGMSAVENDVIPYGLVVGNRAHLMGLNLIGLKRRGFSREQIQAMREAYGVLFSEEGTLRERVEIAASRFADHPEVMDIVNFIRAESDRAICMPRHDRAA</sequence>
<dbReference type="PROSITE" id="PS00101">
    <property type="entry name" value="HEXAPEP_TRANSFERASES"/>
    <property type="match status" value="1"/>
</dbReference>
<accession>A7HY07</accession>
<dbReference type="HOGENOM" id="CLU_061249_0_0_5"/>
<protein>
    <recommendedName>
        <fullName evidence="8">Acyl-[acyl-carrier-protein]--UDP-N-acetylglucosamine O-acyltransferase</fullName>
        <shortName evidence="8">UDP-N-acetylglucosamine acyltransferase</shortName>
        <ecNumber evidence="8">2.3.1.129</ecNumber>
    </recommendedName>
</protein>
<comment type="subunit">
    <text evidence="8">Homotrimer.</text>
</comment>
<evidence type="ECO:0000256" key="6">
    <source>
        <dbReference type="ARBA" id="ARBA00023098"/>
    </source>
</evidence>